<evidence type="ECO:0000313" key="1">
    <source>
        <dbReference type="EMBL" id="GIY82298.1"/>
    </source>
</evidence>
<comment type="caution">
    <text evidence="1">The sequence shown here is derived from an EMBL/GenBank/DDBJ whole genome shotgun (WGS) entry which is preliminary data.</text>
</comment>
<organism evidence="1 2">
    <name type="scientific">Caerostris extrusa</name>
    <name type="common">Bark spider</name>
    <name type="synonym">Caerostris bankana</name>
    <dbReference type="NCBI Taxonomy" id="172846"/>
    <lineage>
        <taxon>Eukaryota</taxon>
        <taxon>Metazoa</taxon>
        <taxon>Ecdysozoa</taxon>
        <taxon>Arthropoda</taxon>
        <taxon>Chelicerata</taxon>
        <taxon>Arachnida</taxon>
        <taxon>Araneae</taxon>
        <taxon>Araneomorphae</taxon>
        <taxon>Entelegynae</taxon>
        <taxon>Araneoidea</taxon>
        <taxon>Araneidae</taxon>
        <taxon>Caerostris</taxon>
    </lineage>
</organism>
<protein>
    <submittedName>
        <fullName evidence="1">Uncharacterized protein</fullName>
    </submittedName>
</protein>
<dbReference type="Proteomes" id="UP001054945">
    <property type="component" value="Unassembled WGS sequence"/>
</dbReference>
<name>A0AAV4WIW9_CAEEX</name>
<sequence length="132" mass="15094">MSGTLTNGILHCCGRDINRIPMTQDAQWDAFYAAVKSILQLKIKQHPQNWPLVNSLLLFTSRDQRIKQTEISVRETKRDDGHCVEFFLNLDTARRTVSSEPLPVSYVNVRGTLCPHAFISFESEKKKTLQCT</sequence>
<keyword evidence="2" id="KW-1185">Reference proteome</keyword>
<evidence type="ECO:0000313" key="2">
    <source>
        <dbReference type="Proteomes" id="UP001054945"/>
    </source>
</evidence>
<gene>
    <name evidence="1" type="ORF">CEXT_3091</name>
</gene>
<dbReference type="AlphaFoldDB" id="A0AAV4WIW9"/>
<accession>A0AAV4WIW9</accession>
<dbReference type="EMBL" id="BPLR01016233">
    <property type="protein sequence ID" value="GIY82298.1"/>
    <property type="molecule type" value="Genomic_DNA"/>
</dbReference>
<reference evidence="1 2" key="1">
    <citation type="submission" date="2021-06" db="EMBL/GenBank/DDBJ databases">
        <title>Caerostris extrusa draft genome.</title>
        <authorList>
            <person name="Kono N."/>
            <person name="Arakawa K."/>
        </authorList>
    </citation>
    <scope>NUCLEOTIDE SEQUENCE [LARGE SCALE GENOMIC DNA]</scope>
</reference>
<proteinExistence type="predicted"/>